<organism evidence="12 13">
    <name type="scientific">Abyssobacteria bacterium (strain SURF_5)</name>
    <dbReference type="NCBI Taxonomy" id="2093360"/>
    <lineage>
        <taxon>Bacteria</taxon>
        <taxon>Pseudomonadati</taxon>
        <taxon>Candidatus Hydrogenedentota</taxon>
        <taxon>Candidatus Abyssobacteria</taxon>
    </lineage>
</organism>
<evidence type="ECO:0000256" key="9">
    <source>
        <dbReference type="SAM" id="MobiDB-lite"/>
    </source>
</evidence>
<evidence type="ECO:0000259" key="10">
    <source>
        <dbReference type="PROSITE" id="PS50975"/>
    </source>
</evidence>
<accession>A0A3A4N9T3</accession>
<dbReference type="GO" id="GO:0005524">
    <property type="term" value="F:ATP binding"/>
    <property type="evidence" value="ECO:0007669"/>
    <property type="project" value="UniProtKB-UniRule"/>
</dbReference>
<dbReference type="InterPro" id="IPR011761">
    <property type="entry name" value="ATP-grasp"/>
</dbReference>
<keyword evidence="5 8" id="KW-0067">ATP-binding</keyword>
<dbReference type="Pfam" id="PF02785">
    <property type="entry name" value="Biotin_carb_C"/>
    <property type="match status" value="1"/>
</dbReference>
<dbReference type="SUPFAM" id="SSF51246">
    <property type="entry name" value="Rudiment single hybrid motif"/>
    <property type="match status" value="1"/>
</dbReference>
<dbReference type="EMBL" id="QZKU01000108">
    <property type="protein sequence ID" value="RJP17917.1"/>
    <property type="molecule type" value="Genomic_DNA"/>
</dbReference>
<evidence type="ECO:0000256" key="2">
    <source>
        <dbReference type="ARBA" id="ARBA00013263"/>
    </source>
</evidence>
<dbReference type="AlphaFoldDB" id="A0A3A4N9T3"/>
<feature type="region of interest" description="Disordered" evidence="9">
    <location>
        <begin position="527"/>
        <end position="548"/>
    </location>
</feature>
<comment type="caution">
    <text evidence="12">The sequence shown here is derived from an EMBL/GenBank/DDBJ whole genome shotgun (WGS) entry which is preliminary data.</text>
</comment>
<reference evidence="12 13" key="1">
    <citation type="journal article" date="2017" name="ISME J.">
        <title>Energy and carbon metabolisms in a deep terrestrial subsurface fluid microbial community.</title>
        <authorList>
            <person name="Momper L."/>
            <person name="Jungbluth S.P."/>
            <person name="Lee M.D."/>
            <person name="Amend J.P."/>
        </authorList>
    </citation>
    <scope>NUCLEOTIDE SEQUENCE [LARGE SCALE GENOMIC DNA]</scope>
    <source>
        <strain evidence="12">SURF_5</strain>
    </source>
</reference>
<dbReference type="InterPro" id="IPR011054">
    <property type="entry name" value="Rudment_hybrid_motif"/>
</dbReference>
<comment type="catalytic activity">
    <reaction evidence="7">
        <text>N(6)-biotinyl-L-lysyl-[protein] + hydrogencarbonate + ATP = N(6)-carboxybiotinyl-L-lysyl-[protein] + ADP + phosphate + H(+)</text>
        <dbReference type="Rhea" id="RHEA:13501"/>
        <dbReference type="Rhea" id="RHEA-COMP:10505"/>
        <dbReference type="Rhea" id="RHEA-COMP:10506"/>
        <dbReference type="ChEBI" id="CHEBI:15378"/>
        <dbReference type="ChEBI" id="CHEBI:17544"/>
        <dbReference type="ChEBI" id="CHEBI:30616"/>
        <dbReference type="ChEBI" id="CHEBI:43474"/>
        <dbReference type="ChEBI" id="CHEBI:83144"/>
        <dbReference type="ChEBI" id="CHEBI:83145"/>
        <dbReference type="ChEBI" id="CHEBI:456216"/>
        <dbReference type="EC" id="6.3.4.14"/>
    </reaction>
</comment>
<dbReference type="EC" id="6.3.4.14" evidence="2"/>
<gene>
    <name evidence="12" type="ORF">C4520_15415</name>
</gene>
<evidence type="ECO:0000256" key="7">
    <source>
        <dbReference type="ARBA" id="ARBA00048600"/>
    </source>
</evidence>
<dbReference type="InterPro" id="IPR005479">
    <property type="entry name" value="CPAse_ATP-bd"/>
</dbReference>
<dbReference type="InterPro" id="IPR051602">
    <property type="entry name" value="ACC_Biotin_Carboxylase"/>
</dbReference>
<comment type="function">
    <text evidence="1">This protein is a component of the acetyl coenzyme A carboxylase complex; first, biotin carboxylase catalyzes the carboxylation of the carrier protein and then the transcarboxylase transfers the carboxyl group to form malonyl-CoA.</text>
</comment>
<evidence type="ECO:0000256" key="5">
    <source>
        <dbReference type="ARBA" id="ARBA00022840"/>
    </source>
</evidence>
<protein>
    <recommendedName>
        <fullName evidence="2">biotin carboxylase</fullName>
        <ecNumber evidence="2">6.3.4.14</ecNumber>
    </recommendedName>
</protein>
<dbReference type="SMART" id="SM00878">
    <property type="entry name" value="Biotin_carb_C"/>
    <property type="match status" value="1"/>
</dbReference>
<dbReference type="SUPFAM" id="SSF52440">
    <property type="entry name" value="PreATP-grasp domain"/>
    <property type="match status" value="1"/>
</dbReference>
<keyword evidence="3" id="KW-0436">Ligase</keyword>
<dbReference type="PANTHER" id="PTHR48095">
    <property type="entry name" value="PYRUVATE CARBOXYLASE SUBUNIT A"/>
    <property type="match status" value="1"/>
</dbReference>
<dbReference type="InterPro" id="IPR005482">
    <property type="entry name" value="Biotin_COase_C"/>
</dbReference>
<evidence type="ECO:0000256" key="1">
    <source>
        <dbReference type="ARBA" id="ARBA00003761"/>
    </source>
</evidence>
<dbReference type="InterPro" id="IPR011764">
    <property type="entry name" value="Biotin_carboxylation_dom"/>
</dbReference>
<dbReference type="Proteomes" id="UP000265882">
    <property type="component" value="Unassembled WGS sequence"/>
</dbReference>
<evidence type="ECO:0000256" key="4">
    <source>
        <dbReference type="ARBA" id="ARBA00022741"/>
    </source>
</evidence>
<dbReference type="PROSITE" id="PS50975">
    <property type="entry name" value="ATP_GRASP"/>
    <property type="match status" value="1"/>
</dbReference>
<dbReference type="PANTHER" id="PTHR48095:SF2">
    <property type="entry name" value="BIOTIN CARBOXYLASE, CHLOROPLASTIC"/>
    <property type="match status" value="1"/>
</dbReference>
<feature type="domain" description="Biotin carboxylation" evidence="11">
    <location>
        <begin position="4"/>
        <end position="447"/>
    </location>
</feature>
<sequence length="575" mass="63029">MERAFTKVLVANRGEIAIRITRACQELGMATVAVYSDDDRKSFYYRIADEAVNISGSGARDTYLNIEKILQVAEKTGCDAVHPGYGFLSENPDFAGECERTGIKFIGPSSACMKKIGDKAGLKKLMKTGGIPTLPSLEDRVAAENLKTAIREIGLPVIIKPSFGGGGKGMRAVFTEQETEDAIRYARTIGKSAFGSPAFYIEKLLERPRHIEVQVLADHTGGILAFGERECSIQRDYQKLIEETPSPALTGEDRDIVIELARNAAGLIEYENAGTVEFLYQDGSFYFIEVNGRIQVEHSITELVTGIDLIKEQIRIAAGGSIPFAGEYIVPRGWAIQCRINAEDPSRNFLPSPGKILGYRAPGGFGVRVDTGVFMGYSIPAQYDSLVSKLSVWARGRDEAISRMKRVLNEYVILGTKTTLPLHRAIFREPDFLSGNFDTGYIEKHIGYLLETMRQLEQNERSHDQMLAEVFLNNLHGEHGSPESHVEVTPQAVAIPPFDPRNGDDNKRDGAELAALIGAAIALATNTESSSAEQIRETGRSGNSWSLAGRCAQMNQRLSGGTYRSGSKTHTAYGM</sequence>
<evidence type="ECO:0000256" key="8">
    <source>
        <dbReference type="PROSITE-ProRule" id="PRU00409"/>
    </source>
</evidence>
<dbReference type="InterPro" id="IPR016185">
    <property type="entry name" value="PreATP-grasp_dom_sf"/>
</dbReference>
<dbReference type="FunFam" id="3.40.50.20:FF:000010">
    <property type="entry name" value="Propionyl-CoA carboxylase subunit alpha"/>
    <property type="match status" value="1"/>
</dbReference>
<dbReference type="Gene3D" id="3.30.470.20">
    <property type="entry name" value="ATP-grasp fold, B domain"/>
    <property type="match status" value="1"/>
</dbReference>
<evidence type="ECO:0000313" key="12">
    <source>
        <dbReference type="EMBL" id="RJP17917.1"/>
    </source>
</evidence>
<evidence type="ECO:0000313" key="13">
    <source>
        <dbReference type="Proteomes" id="UP000265882"/>
    </source>
</evidence>
<evidence type="ECO:0000256" key="6">
    <source>
        <dbReference type="ARBA" id="ARBA00023267"/>
    </source>
</evidence>
<name>A0A3A4N9T3_ABYX5</name>
<dbReference type="GO" id="GO:0046872">
    <property type="term" value="F:metal ion binding"/>
    <property type="evidence" value="ECO:0007669"/>
    <property type="project" value="InterPro"/>
</dbReference>
<dbReference type="Pfam" id="PF00289">
    <property type="entry name" value="Biotin_carb_N"/>
    <property type="match status" value="1"/>
</dbReference>
<dbReference type="Pfam" id="PF02786">
    <property type="entry name" value="CPSase_L_D2"/>
    <property type="match status" value="1"/>
</dbReference>
<keyword evidence="4 8" id="KW-0547">Nucleotide-binding</keyword>
<evidence type="ECO:0000259" key="11">
    <source>
        <dbReference type="PROSITE" id="PS50979"/>
    </source>
</evidence>
<evidence type="ECO:0000256" key="3">
    <source>
        <dbReference type="ARBA" id="ARBA00022598"/>
    </source>
</evidence>
<dbReference type="PROSITE" id="PS50979">
    <property type="entry name" value="BC"/>
    <property type="match status" value="1"/>
</dbReference>
<dbReference type="GO" id="GO:0004075">
    <property type="term" value="F:biotin carboxylase activity"/>
    <property type="evidence" value="ECO:0007669"/>
    <property type="project" value="UniProtKB-EC"/>
</dbReference>
<dbReference type="SUPFAM" id="SSF56059">
    <property type="entry name" value="Glutathione synthetase ATP-binding domain-like"/>
    <property type="match status" value="1"/>
</dbReference>
<feature type="domain" description="ATP-grasp" evidence="10">
    <location>
        <begin position="123"/>
        <end position="318"/>
    </location>
</feature>
<dbReference type="InterPro" id="IPR005481">
    <property type="entry name" value="BC-like_N"/>
</dbReference>
<proteinExistence type="predicted"/>
<keyword evidence="6" id="KW-0092">Biotin</keyword>